<evidence type="ECO:0000256" key="3">
    <source>
        <dbReference type="ARBA" id="ARBA00022603"/>
    </source>
</evidence>
<evidence type="ECO:0000256" key="1">
    <source>
        <dbReference type="ARBA" id="ARBA00004953"/>
    </source>
</evidence>
<feature type="domain" description="Tetrapyrrole methylase" evidence="6">
    <location>
        <begin position="6"/>
        <end position="181"/>
    </location>
</feature>
<dbReference type="EMBL" id="FNQN01000005">
    <property type="protein sequence ID" value="SEA35541.1"/>
    <property type="molecule type" value="Genomic_DNA"/>
</dbReference>
<dbReference type="GO" id="GO:0009236">
    <property type="term" value="P:cobalamin biosynthetic process"/>
    <property type="evidence" value="ECO:0007669"/>
    <property type="project" value="UniProtKB-UniPathway"/>
</dbReference>
<dbReference type="InterPro" id="IPR014776">
    <property type="entry name" value="4pyrrole_Mease_sub2"/>
</dbReference>
<dbReference type="STRING" id="37625.SAMN05660420_01848"/>
<accession>A0A1H4AIH5</accession>
<dbReference type="Pfam" id="PF00590">
    <property type="entry name" value="TP_methylase"/>
    <property type="match status" value="1"/>
</dbReference>
<keyword evidence="5" id="KW-0949">S-adenosyl-L-methionine</keyword>
<evidence type="ECO:0000256" key="2">
    <source>
        <dbReference type="ARBA" id="ARBA00022573"/>
    </source>
</evidence>
<dbReference type="InterPro" id="IPR050714">
    <property type="entry name" value="Cobalamin_biosynth_MTase"/>
</dbReference>
<gene>
    <name evidence="7" type="ORF">SAMN05660420_01848</name>
</gene>
<dbReference type="UniPathway" id="UPA00148"/>
<evidence type="ECO:0000256" key="5">
    <source>
        <dbReference type="ARBA" id="ARBA00022691"/>
    </source>
</evidence>
<dbReference type="InterPro" id="IPR035996">
    <property type="entry name" value="4pyrrol_Methylase_sf"/>
</dbReference>
<name>A0A1H4AIH5_9BACT</name>
<comment type="pathway">
    <text evidence="1">Cofactor biosynthesis; adenosylcobalamin biosynthesis.</text>
</comment>
<dbReference type="Proteomes" id="UP000199409">
    <property type="component" value="Unassembled WGS sequence"/>
</dbReference>
<dbReference type="InterPro" id="IPR014777">
    <property type="entry name" value="4pyrrole_Mease_sub1"/>
</dbReference>
<dbReference type="InterPro" id="IPR000878">
    <property type="entry name" value="4pyrrol_Mease"/>
</dbReference>
<dbReference type="RefSeq" id="WP_175498333.1">
    <property type="nucleotide sequence ID" value="NZ_FNQN01000005.1"/>
</dbReference>
<dbReference type="CDD" id="cd11644">
    <property type="entry name" value="Precorrin-6Y-MT"/>
    <property type="match status" value="1"/>
</dbReference>
<proteinExistence type="predicted"/>
<dbReference type="Gene3D" id="3.30.950.10">
    <property type="entry name" value="Methyltransferase, Cobalt-precorrin-4 Transmethylase, Domain 2"/>
    <property type="match status" value="1"/>
</dbReference>
<evidence type="ECO:0000259" key="6">
    <source>
        <dbReference type="Pfam" id="PF00590"/>
    </source>
</evidence>
<dbReference type="InterPro" id="IPR012818">
    <property type="entry name" value="CbiE"/>
</dbReference>
<dbReference type="GO" id="GO:0008276">
    <property type="term" value="F:protein methyltransferase activity"/>
    <property type="evidence" value="ECO:0007669"/>
    <property type="project" value="InterPro"/>
</dbReference>
<organism evidence="7 8">
    <name type="scientific">Desulfuromusa kysingii</name>
    <dbReference type="NCBI Taxonomy" id="37625"/>
    <lineage>
        <taxon>Bacteria</taxon>
        <taxon>Pseudomonadati</taxon>
        <taxon>Thermodesulfobacteriota</taxon>
        <taxon>Desulfuromonadia</taxon>
        <taxon>Desulfuromonadales</taxon>
        <taxon>Geopsychrobacteraceae</taxon>
        <taxon>Desulfuromusa</taxon>
    </lineage>
</organism>
<dbReference type="GO" id="GO:0032259">
    <property type="term" value="P:methylation"/>
    <property type="evidence" value="ECO:0007669"/>
    <property type="project" value="UniProtKB-KW"/>
</dbReference>
<keyword evidence="3 7" id="KW-0489">Methyltransferase</keyword>
<protein>
    <submittedName>
        <fullName evidence="7">Precorrin-6Y C5,15-methyltransferase (Decarboxylating)</fullName>
    </submittedName>
</protein>
<dbReference type="SUPFAM" id="SSF53790">
    <property type="entry name" value="Tetrapyrrole methylase"/>
    <property type="match status" value="1"/>
</dbReference>
<dbReference type="Gene3D" id="3.40.1010.10">
    <property type="entry name" value="Cobalt-precorrin-4 Transmethylase, Domain 1"/>
    <property type="match status" value="1"/>
</dbReference>
<dbReference type="PANTHER" id="PTHR43182">
    <property type="entry name" value="COBALT-PRECORRIN-6B C(15)-METHYLTRANSFERASE (DECARBOXYLATING)"/>
    <property type="match status" value="1"/>
</dbReference>
<evidence type="ECO:0000313" key="8">
    <source>
        <dbReference type="Proteomes" id="UP000199409"/>
    </source>
</evidence>
<keyword evidence="2" id="KW-0169">Cobalamin biosynthesis</keyword>
<dbReference type="PANTHER" id="PTHR43182:SF1">
    <property type="entry name" value="COBALT-PRECORRIN-7 C(5)-METHYLTRANSFERASE"/>
    <property type="match status" value="1"/>
</dbReference>
<dbReference type="AlphaFoldDB" id="A0A1H4AIH5"/>
<keyword evidence="4 7" id="KW-0808">Transferase</keyword>
<reference evidence="7 8" key="1">
    <citation type="submission" date="2016-10" db="EMBL/GenBank/DDBJ databases">
        <authorList>
            <person name="de Groot N.N."/>
        </authorList>
    </citation>
    <scope>NUCLEOTIDE SEQUENCE [LARGE SCALE GENOMIC DNA]</scope>
    <source>
        <strain evidence="7 8">DSM 7343</strain>
    </source>
</reference>
<keyword evidence="8" id="KW-1185">Reference proteome</keyword>
<dbReference type="NCBIfam" id="TIGR02467">
    <property type="entry name" value="CbiE"/>
    <property type="match status" value="1"/>
</dbReference>
<evidence type="ECO:0000256" key="4">
    <source>
        <dbReference type="ARBA" id="ARBA00022679"/>
    </source>
</evidence>
<evidence type="ECO:0000313" key="7">
    <source>
        <dbReference type="EMBL" id="SEA35541.1"/>
    </source>
</evidence>
<sequence length="210" mass="23367">MNPVEIIGCGPGHKDYLSLAACAVVKKAEVLVGAPHLLQLFPDLDCQRFPVRGSMTKVLDEISGFRDKRVCVLVSGDTGLYSLARLVIDRFGRQNCRLTPGISSLQLACSRLALDWHDLPVYSVHGRIPQIDLATLGKAKKMAFLAGDKTAVDWLVQQWELMEENYSVVSCENLSLETERIQFFDRSSELKKAALPSRTILFFLKEGVLT</sequence>